<dbReference type="Proteomes" id="UP000558284">
    <property type="component" value="Unassembled WGS sequence"/>
</dbReference>
<evidence type="ECO:0000256" key="1">
    <source>
        <dbReference type="SAM" id="Phobius"/>
    </source>
</evidence>
<comment type="caution">
    <text evidence="2">The sequence shown here is derived from an EMBL/GenBank/DDBJ whole genome shotgun (WGS) entry which is preliminary data.</text>
</comment>
<feature type="transmembrane region" description="Helical" evidence="1">
    <location>
        <begin position="12"/>
        <end position="34"/>
    </location>
</feature>
<proteinExistence type="predicted"/>
<keyword evidence="1" id="KW-0472">Membrane</keyword>
<evidence type="ECO:0000313" key="2">
    <source>
        <dbReference type="EMBL" id="MBA1140206.1"/>
    </source>
</evidence>
<evidence type="ECO:0000313" key="3">
    <source>
        <dbReference type="Proteomes" id="UP000558284"/>
    </source>
</evidence>
<feature type="transmembrane region" description="Helical" evidence="1">
    <location>
        <begin position="46"/>
        <end position="67"/>
    </location>
</feature>
<keyword evidence="3" id="KW-1185">Reference proteome</keyword>
<gene>
    <name evidence="2" type="ORF">H0241_08025</name>
</gene>
<dbReference type="RefSeq" id="WP_181056905.1">
    <property type="nucleotide sequence ID" value="NZ_JACDTY010000003.1"/>
</dbReference>
<dbReference type="EMBL" id="JACDTY010000003">
    <property type="protein sequence ID" value="MBA1140206.1"/>
    <property type="molecule type" value="Genomic_DNA"/>
</dbReference>
<organism evidence="2 3">
    <name type="scientific">Mesorhizobium neociceri</name>
    <dbReference type="NCBI Taxonomy" id="1307853"/>
    <lineage>
        <taxon>Bacteria</taxon>
        <taxon>Pseudomonadati</taxon>
        <taxon>Pseudomonadota</taxon>
        <taxon>Alphaproteobacteria</taxon>
        <taxon>Hyphomicrobiales</taxon>
        <taxon>Phyllobacteriaceae</taxon>
        <taxon>Mesorhizobium</taxon>
    </lineage>
</organism>
<accession>A0A838B0L0</accession>
<reference evidence="2 3" key="1">
    <citation type="submission" date="2020-07" db="EMBL/GenBank/DDBJ databases">
        <title>Definition of the novel symbiovar canariense within Mesorhizobium novociceri, a new species of genus Mesorhizobium nodulating Cicer canariense in the Caldera de Taburiente National Park (La Palma, Canary Islands).</title>
        <authorList>
            <person name="Leon-Barrios M."/>
            <person name="Perez-Yepez J."/>
            <person name="Flores-Felix J.D."/>
            <person name="Ramirez-Baena M.H."/>
            <person name="Pulido-Suarez L."/>
            <person name="Igual J.M."/>
            <person name="Velazquez E."/>
            <person name="Peix A."/>
        </authorList>
    </citation>
    <scope>NUCLEOTIDE SEQUENCE [LARGE SCALE GENOMIC DNA]</scope>
    <source>
        <strain evidence="2 3">CCANP35</strain>
    </source>
</reference>
<keyword evidence="1" id="KW-1133">Transmembrane helix</keyword>
<dbReference type="AlphaFoldDB" id="A0A838B0L0"/>
<protein>
    <submittedName>
        <fullName evidence="2">Uncharacterized protein</fullName>
    </submittedName>
</protein>
<sequence length="75" mass="7811">MVVASYLPRARALVFAPLLLHVLPTLAIGLGIVIPGNCIAGINRLTVGFMATVLGFIPAYVAGVLVAQRRVPTDA</sequence>
<name>A0A838B0L0_9HYPH</name>
<keyword evidence="1" id="KW-0812">Transmembrane</keyword>